<feature type="compositionally biased region" description="Polar residues" evidence="5">
    <location>
        <begin position="244"/>
        <end position="257"/>
    </location>
</feature>
<feature type="transmembrane region" description="Helical" evidence="6">
    <location>
        <begin position="214"/>
        <end position="233"/>
    </location>
</feature>
<keyword evidence="3 6" id="KW-1133">Transmembrane helix</keyword>
<feature type="transmembrane region" description="Helical" evidence="6">
    <location>
        <begin position="183"/>
        <end position="202"/>
    </location>
</feature>
<gene>
    <name evidence="7" type="ORF">IM811_002063</name>
</gene>
<evidence type="ECO:0000256" key="5">
    <source>
        <dbReference type="SAM" id="MobiDB-lite"/>
    </source>
</evidence>
<dbReference type="Gene3D" id="1.20.1250.20">
    <property type="entry name" value="MFS general substrate transporter like domains"/>
    <property type="match status" value="1"/>
</dbReference>
<evidence type="ECO:0000256" key="2">
    <source>
        <dbReference type="ARBA" id="ARBA00022692"/>
    </source>
</evidence>
<comment type="caution">
    <text evidence="7">The sequence shown here is derived from an EMBL/GenBank/DDBJ whole genome shotgun (WGS) entry which is preliminary data.</text>
</comment>
<feature type="transmembrane region" description="Helical" evidence="6">
    <location>
        <begin position="125"/>
        <end position="142"/>
    </location>
</feature>
<dbReference type="PANTHER" id="PTHR23502">
    <property type="entry name" value="MAJOR FACILITATOR SUPERFAMILY"/>
    <property type="match status" value="1"/>
</dbReference>
<evidence type="ECO:0008006" key="9">
    <source>
        <dbReference type="Google" id="ProtNLM"/>
    </source>
</evidence>
<organism evidence="7 8">
    <name type="scientific">Bionectria ochroleuca</name>
    <name type="common">Gliocladium roseum</name>
    <dbReference type="NCBI Taxonomy" id="29856"/>
    <lineage>
        <taxon>Eukaryota</taxon>
        <taxon>Fungi</taxon>
        <taxon>Dikarya</taxon>
        <taxon>Ascomycota</taxon>
        <taxon>Pezizomycotina</taxon>
        <taxon>Sordariomycetes</taxon>
        <taxon>Hypocreomycetidae</taxon>
        <taxon>Hypocreales</taxon>
        <taxon>Bionectriaceae</taxon>
        <taxon>Clonostachys</taxon>
    </lineage>
</organism>
<protein>
    <recommendedName>
        <fullName evidence="9">Major facilitator superfamily (MFS) profile domain-containing protein</fullName>
    </recommendedName>
</protein>
<evidence type="ECO:0000256" key="4">
    <source>
        <dbReference type="ARBA" id="ARBA00023136"/>
    </source>
</evidence>
<reference evidence="7" key="1">
    <citation type="submission" date="2020-10" db="EMBL/GenBank/DDBJ databases">
        <title>High-Quality Genome Resource of Clonostachys rosea strain S41 by Oxford Nanopore Long-Read Sequencing.</title>
        <authorList>
            <person name="Wang H."/>
        </authorList>
    </citation>
    <scope>NUCLEOTIDE SEQUENCE</scope>
    <source>
        <strain evidence="7">S41</strain>
    </source>
</reference>
<dbReference type="AlphaFoldDB" id="A0A8H7TUE5"/>
<dbReference type="PANTHER" id="PTHR23502:SF30">
    <property type="entry name" value="TRANSPORTER, PUTATIVE (AFU_ORTHOLOGUE AFUA_8G04702)-RELATED"/>
    <property type="match status" value="1"/>
</dbReference>
<feature type="transmembrane region" description="Helical" evidence="6">
    <location>
        <begin position="56"/>
        <end position="75"/>
    </location>
</feature>
<name>A0A8H7TUE5_BIOOC</name>
<sequence length="582" mass="64044">MESKDIRTPGTVQLIDLKQASDGNHSSDVNAADIILIPTPTDDPEDPLNWSFRRKLLSTSCVFIYTVMVVLPSSTTVYSVTNPISKSTSLSIDNLITGLGIMFLFAGWACIPWQAVALQYGKRPVYLVSSAGLVVVMALAPRCKTWGPYLANKILHGILTAPVESLCEISITDVWFAHERPRYLALYGFALAFAGKFAPTLAGFINDGQGWEWTLYWSGIWVGFAFLYCLFLMEETTYDRPKNNSRSTVNTSDTNPTDAEAIDPEKKTAEVKATNQDCLATKPSKSTPPHHVGALRFFSYPIVVYAGLMYGANGLVWSSILNSTAGTLYPRVYGFSTSGIALAYLGGVVGVIVGALYCGKLGEVLVIRLARRNNGISEPEHILWTFMASLTMVPFSLILWGLGGTYGIHWLGMVFAQFTLSISNAIACPMALAYAISAYPELSGELVTTAVIIRNTMSFAINYAITPWIKAQGFRDTFITAAAIGFVFNASMFGMIRYGKKLREMSATRYWKTGTCFSVESGMNDQFTLRSAREGLLARSDDTLVDMEARDFEDEVEERGVDDMEERADNDVPLHRNISLLT</sequence>
<feature type="region of interest" description="Disordered" evidence="5">
    <location>
        <begin position="240"/>
        <end position="266"/>
    </location>
</feature>
<feature type="transmembrane region" description="Helical" evidence="6">
    <location>
        <begin position="340"/>
        <end position="361"/>
    </location>
</feature>
<feature type="transmembrane region" description="Helical" evidence="6">
    <location>
        <begin position="297"/>
        <end position="320"/>
    </location>
</feature>
<evidence type="ECO:0000256" key="6">
    <source>
        <dbReference type="SAM" id="Phobius"/>
    </source>
</evidence>
<dbReference type="GO" id="GO:0005886">
    <property type="term" value="C:plasma membrane"/>
    <property type="evidence" value="ECO:0007669"/>
    <property type="project" value="TreeGrafter"/>
</dbReference>
<feature type="transmembrane region" description="Helical" evidence="6">
    <location>
        <begin position="382"/>
        <end position="402"/>
    </location>
</feature>
<dbReference type="Proteomes" id="UP000616885">
    <property type="component" value="Unassembled WGS sequence"/>
</dbReference>
<feature type="transmembrane region" description="Helical" evidence="6">
    <location>
        <begin position="477"/>
        <end position="496"/>
    </location>
</feature>
<keyword evidence="4 6" id="KW-0472">Membrane</keyword>
<feature type="transmembrane region" description="Helical" evidence="6">
    <location>
        <begin position="446"/>
        <end position="465"/>
    </location>
</feature>
<dbReference type="EMBL" id="JADCTT010000001">
    <property type="protein sequence ID" value="KAF9760369.1"/>
    <property type="molecule type" value="Genomic_DNA"/>
</dbReference>
<dbReference type="GO" id="GO:0022857">
    <property type="term" value="F:transmembrane transporter activity"/>
    <property type="evidence" value="ECO:0007669"/>
    <property type="project" value="InterPro"/>
</dbReference>
<feature type="transmembrane region" description="Helical" evidence="6">
    <location>
        <begin position="154"/>
        <end position="176"/>
    </location>
</feature>
<feature type="transmembrane region" description="Helical" evidence="6">
    <location>
        <begin position="95"/>
        <end position="113"/>
    </location>
</feature>
<evidence type="ECO:0000256" key="3">
    <source>
        <dbReference type="ARBA" id="ARBA00022989"/>
    </source>
</evidence>
<dbReference type="SUPFAM" id="SSF103473">
    <property type="entry name" value="MFS general substrate transporter"/>
    <property type="match status" value="1"/>
</dbReference>
<evidence type="ECO:0000313" key="8">
    <source>
        <dbReference type="Proteomes" id="UP000616885"/>
    </source>
</evidence>
<dbReference type="InterPro" id="IPR011701">
    <property type="entry name" value="MFS"/>
</dbReference>
<feature type="transmembrane region" description="Helical" evidence="6">
    <location>
        <begin position="408"/>
        <end position="434"/>
    </location>
</feature>
<dbReference type="InterPro" id="IPR036259">
    <property type="entry name" value="MFS_trans_sf"/>
</dbReference>
<comment type="subcellular location">
    <subcellularLocation>
        <location evidence="1">Membrane</location>
        <topology evidence="1">Multi-pass membrane protein</topology>
    </subcellularLocation>
</comment>
<dbReference type="Pfam" id="PF07690">
    <property type="entry name" value="MFS_1"/>
    <property type="match status" value="1"/>
</dbReference>
<evidence type="ECO:0000256" key="1">
    <source>
        <dbReference type="ARBA" id="ARBA00004141"/>
    </source>
</evidence>
<evidence type="ECO:0000313" key="7">
    <source>
        <dbReference type="EMBL" id="KAF9760369.1"/>
    </source>
</evidence>
<accession>A0A8H7TUE5</accession>
<proteinExistence type="predicted"/>
<keyword evidence="2 6" id="KW-0812">Transmembrane</keyword>